<evidence type="ECO:0000313" key="9">
    <source>
        <dbReference type="Proteomes" id="UP001359485"/>
    </source>
</evidence>
<evidence type="ECO:0000313" key="8">
    <source>
        <dbReference type="EMBL" id="KAK6641235.1"/>
    </source>
</evidence>
<sequence>MWVFGYGSLIWKADFPFKTKLVGYIKGYKRRFYQHSVDHRGRPNKPGRVVTLVPSHSEDSVWGVAYEIHKHDENYVISHLDYREKTGYKKQCVTFYPTKEIGNYQSAGDGEQGTTNTNVTRTDPSPSLKLEPFQLMIYIGTEDNQWYAGAASVEDIAKQIFESEGPSGTNKEYLYNLAAAMRTMAPHVNDEHLFALEKAVQNLEHVKSKEKSQSAPTQAQHK</sequence>
<dbReference type="Gene3D" id="3.10.490.10">
    <property type="entry name" value="Gamma-glutamyl cyclotransferase-like"/>
    <property type="match status" value="1"/>
</dbReference>
<dbReference type="Pfam" id="PF04752">
    <property type="entry name" value="ChaC"/>
    <property type="match status" value="1"/>
</dbReference>
<dbReference type="PANTHER" id="PTHR12192">
    <property type="entry name" value="CATION TRANSPORT PROTEIN CHAC-RELATED"/>
    <property type="match status" value="1"/>
</dbReference>
<evidence type="ECO:0000256" key="5">
    <source>
        <dbReference type="ARBA" id="ARBA00045227"/>
    </source>
</evidence>
<comment type="function">
    <text evidence="5">Catalyzes the cleavage of glutathione into 5-oxo-L-proline and a Cys-Gly dipeptide. Acts specifically on glutathione, but not on other gamma-glutamyl peptides.</text>
</comment>
<feature type="compositionally biased region" description="Polar residues" evidence="7">
    <location>
        <begin position="112"/>
        <end position="125"/>
    </location>
</feature>
<organism evidence="8 9">
    <name type="scientific">Polyplax serrata</name>
    <name type="common">Common mouse louse</name>
    <dbReference type="NCBI Taxonomy" id="468196"/>
    <lineage>
        <taxon>Eukaryota</taxon>
        <taxon>Metazoa</taxon>
        <taxon>Ecdysozoa</taxon>
        <taxon>Arthropoda</taxon>
        <taxon>Hexapoda</taxon>
        <taxon>Insecta</taxon>
        <taxon>Pterygota</taxon>
        <taxon>Neoptera</taxon>
        <taxon>Paraneoptera</taxon>
        <taxon>Psocodea</taxon>
        <taxon>Troctomorpha</taxon>
        <taxon>Phthiraptera</taxon>
        <taxon>Anoplura</taxon>
        <taxon>Polyplacidae</taxon>
        <taxon>Polyplax</taxon>
    </lineage>
</organism>
<feature type="region of interest" description="Disordered" evidence="7">
    <location>
        <begin position="104"/>
        <end position="126"/>
    </location>
</feature>
<comment type="caution">
    <text evidence="8">The sequence shown here is derived from an EMBL/GenBank/DDBJ whole genome shotgun (WGS) entry which is preliminary data.</text>
</comment>
<evidence type="ECO:0000256" key="1">
    <source>
        <dbReference type="ARBA" id="ARBA00009662"/>
    </source>
</evidence>
<reference evidence="8 9" key="1">
    <citation type="submission" date="2023-09" db="EMBL/GenBank/DDBJ databases">
        <title>Genomes of two closely related lineages of the louse Polyplax serrata with different host specificities.</title>
        <authorList>
            <person name="Martinu J."/>
            <person name="Tarabai H."/>
            <person name="Stefka J."/>
            <person name="Hypsa V."/>
        </authorList>
    </citation>
    <scope>NUCLEOTIDE SEQUENCE [LARGE SCALE GENOMIC DNA]</scope>
    <source>
        <strain evidence="8">98ZLc_SE</strain>
    </source>
</reference>
<dbReference type="Proteomes" id="UP001359485">
    <property type="component" value="Unassembled WGS sequence"/>
</dbReference>
<dbReference type="InterPro" id="IPR013024">
    <property type="entry name" value="GGCT-like"/>
</dbReference>
<dbReference type="EC" id="4.3.2.7" evidence="2"/>
<name>A0ABR1BCR6_POLSC</name>
<evidence type="ECO:0000256" key="3">
    <source>
        <dbReference type="ARBA" id="ARBA00023239"/>
    </source>
</evidence>
<dbReference type="InterPro" id="IPR006840">
    <property type="entry name" value="ChaC"/>
</dbReference>
<evidence type="ECO:0000256" key="4">
    <source>
        <dbReference type="ARBA" id="ARBA00043195"/>
    </source>
</evidence>
<evidence type="ECO:0000256" key="2">
    <source>
        <dbReference type="ARBA" id="ARBA00012344"/>
    </source>
</evidence>
<dbReference type="PANTHER" id="PTHR12192:SF2">
    <property type="entry name" value="GLUTATHIONE-SPECIFIC GAMMA-GLUTAMYLCYCLOTRANSFERASE 2"/>
    <property type="match status" value="1"/>
</dbReference>
<evidence type="ECO:0000256" key="7">
    <source>
        <dbReference type="SAM" id="MobiDB-lite"/>
    </source>
</evidence>
<proteinExistence type="inferred from homology"/>
<dbReference type="EMBL" id="JAWJWF010000001">
    <property type="protein sequence ID" value="KAK6641235.1"/>
    <property type="molecule type" value="Genomic_DNA"/>
</dbReference>
<keyword evidence="3" id="KW-0456">Lyase</keyword>
<keyword evidence="9" id="KW-1185">Reference proteome</keyword>
<dbReference type="CDD" id="cd06661">
    <property type="entry name" value="GGCT_like"/>
    <property type="match status" value="1"/>
</dbReference>
<protein>
    <recommendedName>
        <fullName evidence="2">glutathione-specific gamma-glutamylcyclotransferase</fullName>
        <ecNumber evidence="2">4.3.2.7</ecNumber>
    </recommendedName>
    <alternativeName>
        <fullName evidence="4">Cation transport regulator-like protein 2</fullName>
    </alternativeName>
</protein>
<dbReference type="InterPro" id="IPR036568">
    <property type="entry name" value="GGCT-like_sf"/>
</dbReference>
<accession>A0ABR1BCR6</accession>
<comment type="similarity">
    <text evidence="1">Belongs to the gamma-glutamylcyclotransferase family. ChaC subfamily.</text>
</comment>
<evidence type="ECO:0000256" key="6">
    <source>
        <dbReference type="ARBA" id="ARBA00048073"/>
    </source>
</evidence>
<comment type="catalytic activity">
    <reaction evidence="6">
        <text>glutathione = L-cysteinylglycine + 5-oxo-L-proline</text>
        <dbReference type="Rhea" id="RHEA:47724"/>
        <dbReference type="ChEBI" id="CHEBI:57925"/>
        <dbReference type="ChEBI" id="CHEBI:58402"/>
        <dbReference type="ChEBI" id="CHEBI:61694"/>
        <dbReference type="EC" id="4.3.2.7"/>
    </reaction>
</comment>
<dbReference type="SUPFAM" id="SSF110857">
    <property type="entry name" value="Gamma-glutamyl cyclotransferase-like"/>
    <property type="match status" value="1"/>
</dbReference>
<gene>
    <name evidence="8" type="ORF">RUM44_012944</name>
</gene>